<dbReference type="AlphaFoldDB" id="A0A1G8RN10"/>
<feature type="coiled-coil region" evidence="1">
    <location>
        <begin position="56"/>
        <end position="90"/>
    </location>
</feature>
<name>A0A1G8RN10_9BACI</name>
<feature type="domain" description="DUF1541" evidence="2">
    <location>
        <begin position="242"/>
        <end position="293"/>
    </location>
</feature>
<evidence type="ECO:0000313" key="4">
    <source>
        <dbReference type="Proteomes" id="UP000199017"/>
    </source>
</evidence>
<dbReference type="EMBL" id="FNDU01000030">
    <property type="protein sequence ID" value="SDJ18454.1"/>
    <property type="molecule type" value="Genomic_DNA"/>
</dbReference>
<protein>
    <recommendedName>
        <fullName evidence="2">DUF1541 domain-containing protein</fullName>
    </recommendedName>
</protein>
<sequence>MQNDQEISFLFCDIGRKVSRLQTFIGGCTVYIRITRMAITSLVATGLIFSTGQAAVAKAEVNESNSEKVLEKVEQKVMAVQSELDQAEEVLTNPEELSEKELTMYENQLVSLLNRLDATNKHLDATTKHTSENPAVHETEELINEVRASIFDIKEDIDSNLANVPDDLEVAPNPKFKVGSQAIIEANHMEGMEGGTATITGAYDTVAYSVSFTTTTGGERVEDHKWVIHEELKNSGEDFLEPGEKAIIEASHMEGMEGAEATIESARDTTVYMIDFKPTTGGTEVENHKWVVESELSTK</sequence>
<keyword evidence="1" id="KW-0175">Coiled coil</keyword>
<organism evidence="3 4">
    <name type="scientific">Alteribacillus bidgolensis</name>
    <dbReference type="NCBI Taxonomy" id="930129"/>
    <lineage>
        <taxon>Bacteria</taxon>
        <taxon>Bacillati</taxon>
        <taxon>Bacillota</taxon>
        <taxon>Bacilli</taxon>
        <taxon>Bacillales</taxon>
        <taxon>Bacillaceae</taxon>
        <taxon>Alteribacillus</taxon>
    </lineage>
</organism>
<gene>
    <name evidence="3" type="ORF">SAMN05216352_1308</name>
</gene>
<reference evidence="3 4" key="1">
    <citation type="submission" date="2016-10" db="EMBL/GenBank/DDBJ databases">
        <authorList>
            <person name="de Groot N.N."/>
        </authorList>
    </citation>
    <scope>NUCLEOTIDE SEQUENCE [LARGE SCALE GENOMIC DNA]</scope>
    <source>
        <strain evidence="4">P4B,CCM 7963,CECT 7998,DSM 25260,IBRC-M 10614,KCTC 13821</strain>
    </source>
</reference>
<dbReference type="Proteomes" id="UP000199017">
    <property type="component" value="Unassembled WGS sequence"/>
</dbReference>
<proteinExistence type="predicted"/>
<evidence type="ECO:0000313" key="3">
    <source>
        <dbReference type="EMBL" id="SDJ18454.1"/>
    </source>
</evidence>
<keyword evidence="4" id="KW-1185">Reference proteome</keyword>
<feature type="domain" description="DUF1541" evidence="2">
    <location>
        <begin position="178"/>
        <end position="229"/>
    </location>
</feature>
<dbReference type="Gene3D" id="2.30.30.1210">
    <property type="entry name" value="Domain of unknown function DUF1541"/>
    <property type="match status" value="1"/>
</dbReference>
<dbReference type="STRING" id="930129.SAMN05216352_1308"/>
<evidence type="ECO:0000256" key="1">
    <source>
        <dbReference type="SAM" id="Coils"/>
    </source>
</evidence>
<evidence type="ECO:0000259" key="2">
    <source>
        <dbReference type="Pfam" id="PF07563"/>
    </source>
</evidence>
<accession>A0A1G8RN10</accession>
<dbReference type="Pfam" id="PF07563">
    <property type="entry name" value="DUF1541"/>
    <property type="match status" value="2"/>
</dbReference>
<dbReference type="InterPro" id="IPR011438">
    <property type="entry name" value="DUF1541"/>
</dbReference>